<proteinExistence type="predicted"/>
<dbReference type="PANTHER" id="PTHR36368:SF1">
    <property type="entry name" value="ATP-DEPENDENT CASEINOLYTIC PROTEASE_CROTONASE FAMILY PROTEIN"/>
    <property type="match status" value="1"/>
</dbReference>
<comment type="caution">
    <text evidence="2">The sequence shown here is derived from an EMBL/GenBank/DDBJ whole genome shotgun (WGS) entry which is preliminary data.</text>
</comment>
<feature type="compositionally biased region" description="Basic and acidic residues" evidence="1">
    <location>
        <begin position="298"/>
        <end position="311"/>
    </location>
</feature>
<evidence type="ECO:0000256" key="1">
    <source>
        <dbReference type="SAM" id="MobiDB-lite"/>
    </source>
</evidence>
<reference evidence="2" key="1">
    <citation type="submission" date="2023-05" db="EMBL/GenBank/DDBJ databases">
        <title>Nepenthes gracilis genome sequencing.</title>
        <authorList>
            <person name="Fukushima K."/>
        </authorList>
    </citation>
    <scope>NUCLEOTIDE SEQUENCE</scope>
    <source>
        <strain evidence="2">SING2019-196</strain>
    </source>
</reference>
<evidence type="ECO:0000313" key="2">
    <source>
        <dbReference type="EMBL" id="GMH22790.1"/>
    </source>
</evidence>
<name>A0AAD3T3N1_NEPGR</name>
<dbReference type="PANTHER" id="PTHR36368">
    <property type="entry name" value="ATP-DEPENDENT CASEINOLYTIC PROTEASE/CROTONASE FAMILY PROTEIN"/>
    <property type="match status" value="1"/>
</dbReference>
<feature type="region of interest" description="Disordered" evidence="1">
    <location>
        <begin position="349"/>
        <end position="400"/>
    </location>
</feature>
<protein>
    <submittedName>
        <fullName evidence="2">Uncharacterized protein</fullName>
    </submittedName>
</protein>
<dbReference type="AlphaFoldDB" id="A0AAD3T3N1"/>
<gene>
    <name evidence="2" type="ORF">Nepgr_024633</name>
</gene>
<evidence type="ECO:0000313" key="3">
    <source>
        <dbReference type="Proteomes" id="UP001279734"/>
    </source>
</evidence>
<feature type="compositionally biased region" description="Polar residues" evidence="1">
    <location>
        <begin position="352"/>
        <end position="366"/>
    </location>
</feature>
<feature type="region of interest" description="Disordered" evidence="1">
    <location>
        <begin position="287"/>
        <end position="324"/>
    </location>
</feature>
<accession>A0AAD3T3N1</accession>
<organism evidence="2 3">
    <name type="scientific">Nepenthes gracilis</name>
    <name type="common">Slender pitcher plant</name>
    <dbReference type="NCBI Taxonomy" id="150966"/>
    <lineage>
        <taxon>Eukaryota</taxon>
        <taxon>Viridiplantae</taxon>
        <taxon>Streptophyta</taxon>
        <taxon>Embryophyta</taxon>
        <taxon>Tracheophyta</taxon>
        <taxon>Spermatophyta</taxon>
        <taxon>Magnoliopsida</taxon>
        <taxon>eudicotyledons</taxon>
        <taxon>Gunneridae</taxon>
        <taxon>Pentapetalae</taxon>
        <taxon>Caryophyllales</taxon>
        <taxon>Nepenthaceae</taxon>
        <taxon>Nepenthes</taxon>
    </lineage>
</organism>
<keyword evidence="3" id="KW-1185">Reference proteome</keyword>
<dbReference type="EMBL" id="BSYO01000025">
    <property type="protein sequence ID" value="GMH22790.1"/>
    <property type="molecule type" value="Genomic_DNA"/>
</dbReference>
<sequence length="479" mass="53008">MAEIVWDVPDYTDSVSFTSEPPDIRNWFSSYVYDSPEIDSMEVGVLVSGGTDRYSSKEVATPSKNREDSTIGKEIASNGFITCKKSGRQKTNENSSIGKDIEGLEQNHSLHAERTPEQASEEVALKCHDNGQAKVAAAPTVKNEGSTYLLEAQPTRENDFLPFDSHGSSVMKLRSKEKLLDSGKSTAMDLEAKAKTGNFNCQNNSEWILPLHRFVGGHCQISKRENESSISRENDCLPFDSRGSSAIKLRSEEKLHDGGVSMEKDLEAKAKIGGINGHNNPDWILPIPRFVGGHSQSRNRENRSGMSRENDYLPFGSHGSSINKRMSEEKLLDGGESMEKDSEAKANIGRINGQNNSDWSLPTCSSVGGHCRSSNRENKSSMPRKNAFTSTRKSTSARINDENSLKGLKCMNEVTKVKSVSAVDEKMKGTTKKALKESTNLQHSNMLEIAGKWRCPQKTKPNKGPPLKQLRLEGWIHRI</sequence>
<dbReference type="Proteomes" id="UP001279734">
    <property type="component" value="Unassembled WGS sequence"/>
</dbReference>
<feature type="compositionally biased region" description="Polar residues" evidence="1">
    <location>
        <begin position="380"/>
        <end position="398"/>
    </location>
</feature>